<feature type="domain" description="Transposase IS4-like" evidence="1">
    <location>
        <begin position="4"/>
        <end position="150"/>
    </location>
</feature>
<evidence type="ECO:0000313" key="2">
    <source>
        <dbReference type="EMBL" id="EQD55729.1"/>
    </source>
</evidence>
<dbReference type="GO" id="GO:0006313">
    <property type="term" value="P:DNA transposition"/>
    <property type="evidence" value="ECO:0007669"/>
    <property type="project" value="InterPro"/>
</dbReference>
<dbReference type="InterPro" id="IPR002559">
    <property type="entry name" value="Transposase_11"/>
</dbReference>
<dbReference type="GO" id="GO:0003677">
    <property type="term" value="F:DNA binding"/>
    <property type="evidence" value="ECO:0007669"/>
    <property type="project" value="InterPro"/>
</dbReference>
<dbReference type="GO" id="GO:0004803">
    <property type="term" value="F:transposase activity"/>
    <property type="evidence" value="ECO:0007669"/>
    <property type="project" value="InterPro"/>
</dbReference>
<proteinExistence type="predicted"/>
<reference evidence="2" key="1">
    <citation type="submission" date="2013-08" db="EMBL/GenBank/DDBJ databases">
        <authorList>
            <person name="Mendez C."/>
            <person name="Richter M."/>
            <person name="Ferrer M."/>
            <person name="Sanchez J."/>
        </authorList>
    </citation>
    <scope>NUCLEOTIDE SEQUENCE</scope>
</reference>
<comment type="caution">
    <text evidence="2">The sequence shown here is derived from an EMBL/GenBank/DDBJ whole genome shotgun (WGS) entry which is preliminary data.</text>
</comment>
<evidence type="ECO:0000259" key="1">
    <source>
        <dbReference type="Pfam" id="PF01609"/>
    </source>
</evidence>
<dbReference type="PANTHER" id="PTHR34614:SF2">
    <property type="entry name" value="TRANSPOSASE IS4-LIKE DOMAIN-CONTAINING PROTEIN"/>
    <property type="match status" value="1"/>
</dbReference>
<protein>
    <submittedName>
        <fullName evidence="2">Transposase IS4 family protein</fullName>
    </submittedName>
</protein>
<dbReference type="EMBL" id="AUZZ01003871">
    <property type="protein sequence ID" value="EQD55729.1"/>
    <property type="molecule type" value="Genomic_DNA"/>
</dbReference>
<dbReference type="PANTHER" id="PTHR34614">
    <property type="match status" value="1"/>
</dbReference>
<dbReference type="Pfam" id="PF01609">
    <property type="entry name" value="DDE_Tnp_1"/>
    <property type="match status" value="1"/>
</dbReference>
<dbReference type="AlphaFoldDB" id="T1BR73"/>
<name>T1BR73_9ZZZZ</name>
<feature type="non-terminal residue" evidence="2">
    <location>
        <position position="1"/>
    </location>
</feature>
<reference evidence="2" key="2">
    <citation type="journal article" date="2014" name="ISME J.">
        <title>Microbial stratification in low pH oxic and suboxic macroscopic growths along an acid mine drainage.</title>
        <authorList>
            <person name="Mendez-Garcia C."/>
            <person name="Mesa V."/>
            <person name="Sprenger R.R."/>
            <person name="Richter M."/>
            <person name="Diez M.S."/>
            <person name="Solano J."/>
            <person name="Bargiela R."/>
            <person name="Golyshina O.V."/>
            <person name="Manteca A."/>
            <person name="Ramos J.L."/>
            <person name="Gallego J.R."/>
            <person name="Llorente I."/>
            <person name="Martins Dos Santos V.A."/>
            <person name="Jensen O.N."/>
            <person name="Pelaez A.I."/>
            <person name="Sanchez J."/>
            <person name="Ferrer M."/>
        </authorList>
    </citation>
    <scope>NUCLEOTIDE SEQUENCE</scope>
</reference>
<feature type="non-terminal residue" evidence="2">
    <location>
        <position position="192"/>
    </location>
</feature>
<organism evidence="2">
    <name type="scientific">mine drainage metagenome</name>
    <dbReference type="NCBI Taxonomy" id="410659"/>
    <lineage>
        <taxon>unclassified sequences</taxon>
        <taxon>metagenomes</taxon>
        <taxon>ecological metagenomes</taxon>
    </lineage>
</organism>
<sequence>DGKKPVLFLYDVTSSYLEGEKNEYADFGYNGDKKRGKMQIVVGLLTDDDGWPISIEVFRGNTGDVKTFTSQVKKLASDFGCESVTMVGDRGMIKTEQIADLDEEKFYYITATTKAQMETLLKQKVIQMELFTEKLCEIGHEGIRYILRKNPVREKEIEASRNKKVEKIRNIVDERNKYLSEHPKANVSTALA</sequence>
<accession>T1BR73</accession>
<gene>
    <name evidence="2" type="ORF">B2A_05555</name>
</gene>